<organism evidence="13 14">
    <name type="scientific">Platysternon megacephalum</name>
    <name type="common">big-headed turtle</name>
    <dbReference type="NCBI Taxonomy" id="55544"/>
    <lineage>
        <taxon>Eukaryota</taxon>
        <taxon>Metazoa</taxon>
        <taxon>Chordata</taxon>
        <taxon>Craniata</taxon>
        <taxon>Vertebrata</taxon>
        <taxon>Euteleostomi</taxon>
        <taxon>Archelosauria</taxon>
        <taxon>Testudinata</taxon>
        <taxon>Testudines</taxon>
        <taxon>Cryptodira</taxon>
        <taxon>Durocryptodira</taxon>
        <taxon>Testudinoidea</taxon>
        <taxon>Platysternidae</taxon>
        <taxon>Platysternon</taxon>
    </lineage>
</organism>
<keyword evidence="8 11" id="KW-0503">Monooxygenase</keyword>
<dbReference type="PANTHER" id="PTHR24300">
    <property type="entry name" value="CYTOCHROME P450 508A4-RELATED"/>
    <property type="match status" value="1"/>
</dbReference>
<keyword evidence="4 10" id="KW-0349">Heme</keyword>
<dbReference type="Pfam" id="PF00067">
    <property type="entry name" value="p450"/>
    <property type="match status" value="1"/>
</dbReference>
<dbReference type="AlphaFoldDB" id="A0A4D9EAV7"/>
<comment type="caution">
    <text evidence="13">The sequence shown here is derived from an EMBL/GenBank/DDBJ whole genome shotgun (WGS) entry which is preliminary data.</text>
</comment>
<evidence type="ECO:0000313" key="13">
    <source>
        <dbReference type="EMBL" id="TFK04493.1"/>
    </source>
</evidence>
<evidence type="ECO:0000256" key="1">
    <source>
        <dbReference type="ARBA" id="ARBA00001971"/>
    </source>
</evidence>
<evidence type="ECO:0000313" key="14">
    <source>
        <dbReference type="Proteomes" id="UP000297703"/>
    </source>
</evidence>
<dbReference type="GO" id="GO:0005737">
    <property type="term" value="C:cytoplasm"/>
    <property type="evidence" value="ECO:0007669"/>
    <property type="project" value="TreeGrafter"/>
</dbReference>
<feature type="binding site" description="axial binding residue" evidence="10">
    <location>
        <position position="438"/>
    </location>
    <ligand>
        <name>heme</name>
        <dbReference type="ChEBI" id="CHEBI:30413"/>
    </ligand>
    <ligandPart>
        <name>Fe</name>
        <dbReference type="ChEBI" id="CHEBI:18248"/>
    </ligandPart>
</feature>
<evidence type="ECO:0000256" key="5">
    <source>
        <dbReference type="ARBA" id="ARBA00022723"/>
    </source>
</evidence>
<gene>
    <name evidence="13" type="ORF">DR999_PMT12960</name>
</gene>
<dbReference type="CDD" id="cd11026">
    <property type="entry name" value="CYP2"/>
    <property type="match status" value="1"/>
</dbReference>
<evidence type="ECO:0000256" key="9">
    <source>
        <dbReference type="ARBA" id="ARBA00023136"/>
    </source>
</evidence>
<keyword evidence="12" id="KW-1133">Transmembrane helix</keyword>
<dbReference type="FunFam" id="1.10.630.10:FF:000004">
    <property type="entry name" value="cytochrome P450 2D15 isoform X1"/>
    <property type="match status" value="1"/>
</dbReference>
<evidence type="ECO:0000256" key="12">
    <source>
        <dbReference type="SAM" id="Phobius"/>
    </source>
</evidence>
<keyword evidence="6 11" id="KW-0560">Oxidoreductase</keyword>
<evidence type="ECO:0000256" key="6">
    <source>
        <dbReference type="ARBA" id="ARBA00023002"/>
    </source>
</evidence>
<dbReference type="Proteomes" id="UP000297703">
    <property type="component" value="Unassembled WGS sequence"/>
</dbReference>
<dbReference type="SUPFAM" id="SSF48264">
    <property type="entry name" value="Cytochrome P450"/>
    <property type="match status" value="1"/>
</dbReference>
<dbReference type="PROSITE" id="PS00086">
    <property type="entry name" value="CYTOCHROME_P450"/>
    <property type="match status" value="1"/>
</dbReference>
<accession>A0A4D9EAV7</accession>
<dbReference type="PRINTS" id="PR00463">
    <property type="entry name" value="EP450I"/>
</dbReference>
<reference evidence="13 14" key="2">
    <citation type="submission" date="2019-04" db="EMBL/GenBank/DDBJ databases">
        <title>The genome sequence of big-headed turtle.</title>
        <authorList>
            <person name="Gong S."/>
        </authorList>
    </citation>
    <scope>NUCLEOTIDE SEQUENCE [LARGE SCALE GENOMIC DNA]</scope>
    <source>
        <strain evidence="13">DO16091913</strain>
        <tissue evidence="13">Muscle</tissue>
    </source>
</reference>
<dbReference type="EMBL" id="QXTE01000136">
    <property type="protein sequence ID" value="TFK04493.1"/>
    <property type="molecule type" value="Genomic_DNA"/>
</dbReference>
<dbReference type="PANTHER" id="PTHR24300:SF389">
    <property type="entry name" value="CYTOCHROME P450 2C20"/>
    <property type="match status" value="1"/>
</dbReference>
<dbReference type="GO" id="GO:0019373">
    <property type="term" value="P:epoxygenase P450 pathway"/>
    <property type="evidence" value="ECO:0007669"/>
    <property type="project" value="TreeGrafter"/>
</dbReference>
<dbReference type="GO" id="GO:0016712">
    <property type="term" value="F:oxidoreductase activity, acting on paired donors, with incorporation or reduction of molecular oxygen, reduced flavin or flavoprotein as one donor, and incorporation of one atom of oxygen"/>
    <property type="evidence" value="ECO:0007669"/>
    <property type="project" value="TreeGrafter"/>
</dbReference>
<evidence type="ECO:0000256" key="3">
    <source>
        <dbReference type="ARBA" id="ARBA00010617"/>
    </source>
</evidence>
<dbReference type="InterPro" id="IPR001128">
    <property type="entry name" value="Cyt_P450"/>
</dbReference>
<dbReference type="GO" id="GO:0016020">
    <property type="term" value="C:membrane"/>
    <property type="evidence" value="ECO:0007669"/>
    <property type="project" value="UniProtKB-SubCell"/>
</dbReference>
<keyword evidence="9 12" id="KW-0472">Membrane</keyword>
<keyword evidence="5 10" id="KW-0479">Metal-binding</keyword>
<evidence type="ECO:0000256" key="10">
    <source>
        <dbReference type="PIRSR" id="PIRSR602401-1"/>
    </source>
</evidence>
<dbReference type="GO" id="GO:0006805">
    <property type="term" value="P:xenobiotic metabolic process"/>
    <property type="evidence" value="ECO:0007669"/>
    <property type="project" value="TreeGrafter"/>
</dbReference>
<keyword evidence="14" id="KW-1185">Reference proteome</keyword>
<dbReference type="OrthoDB" id="1103324at2759"/>
<evidence type="ECO:0000256" key="4">
    <source>
        <dbReference type="ARBA" id="ARBA00022617"/>
    </source>
</evidence>
<keyword evidence="7 10" id="KW-0408">Iron</keyword>
<sequence length="493" mass="55914">MDAGIAGILSLFLILSTMCFMLWKNNWKRGQLPPGPAPWFLLGNLWQKDVLPLCESYQKLSKKYGPVFTVWLGPKPAVVLCGYKAVRDALVGQAEVFGGRAAIAIHERVTDGYGLVFGSEKKWRELRRFTIATLRDFGMGKKTMAQRVQEEAQYLVEAVADMEGEAFDPISSIRHAVSNVVCAVVFGSRFSYKDEAFLEMLGMMGNYSHYFISPFAQVYNTFPGIMRYLPGPHNKVFNESEKLKNFIQKRIDSHKQTLEPSCPRDYIDCFLIKSEKGKSTSGDVFSDENLLMAVFDLFGAGTVSTANSLLFFLLVMAKFPQIQAKVQQEIRKVVGATCAPSMEDRVRMPYTNAVIHEMQRSQKGQIENFPRAVTQCTQFRGYTIPQGTAVIPMISSVHSDPKHWETPEEFNPGHFLDEKGEFRPNEAFMPFSAGKRMCPGEGLARMELFLFFSTLLQNFTFKLETDPKEMDILSLWVDCQNKGPYCKFHVIRR</sequence>
<dbReference type="Gene3D" id="1.10.630.10">
    <property type="entry name" value="Cytochrome P450"/>
    <property type="match status" value="1"/>
</dbReference>
<evidence type="ECO:0000256" key="8">
    <source>
        <dbReference type="ARBA" id="ARBA00023033"/>
    </source>
</evidence>
<dbReference type="GO" id="GO:0008392">
    <property type="term" value="F:arachidonate epoxygenase activity"/>
    <property type="evidence" value="ECO:0007669"/>
    <property type="project" value="TreeGrafter"/>
</dbReference>
<dbReference type="InterPro" id="IPR002401">
    <property type="entry name" value="Cyt_P450_E_grp-I"/>
</dbReference>
<dbReference type="InterPro" id="IPR017972">
    <property type="entry name" value="Cyt_P450_CS"/>
</dbReference>
<name>A0A4D9EAV7_9SAUR</name>
<comment type="cofactor">
    <cofactor evidence="1 10">
        <name>heme</name>
        <dbReference type="ChEBI" id="CHEBI:30413"/>
    </cofactor>
</comment>
<evidence type="ECO:0000256" key="11">
    <source>
        <dbReference type="RuleBase" id="RU000461"/>
    </source>
</evidence>
<dbReference type="PRINTS" id="PR00385">
    <property type="entry name" value="P450"/>
</dbReference>
<comment type="subcellular location">
    <subcellularLocation>
        <location evidence="2">Membrane</location>
    </subcellularLocation>
</comment>
<dbReference type="STRING" id="55544.A0A4D9EAV7"/>
<dbReference type="InterPro" id="IPR050182">
    <property type="entry name" value="Cytochrome_P450_fam2"/>
</dbReference>
<dbReference type="InterPro" id="IPR036396">
    <property type="entry name" value="Cyt_P450_sf"/>
</dbReference>
<proteinExistence type="inferred from homology"/>
<evidence type="ECO:0000256" key="7">
    <source>
        <dbReference type="ARBA" id="ARBA00023004"/>
    </source>
</evidence>
<dbReference type="GO" id="GO:0020037">
    <property type="term" value="F:heme binding"/>
    <property type="evidence" value="ECO:0007669"/>
    <property type="project" value="InterPro"/>
</dbReference>
<reference evidence="13 14" key="1">
    <citation type="submission" date="2019-04" db="EMBL/GenBank/DDBJ databases">
        <title>Draft genome of the big-headed turtle Platysternon megacephalum.</title>
        <authorList>
            <person name="Gong S."/>
        </authorList>
    </citation>
    <scope>NUCLEOTIDE SEQUENCE [LARGE SCALE GENOMIC DNA]</scope>
    <source>
        <strain evidence="13">DO16091913</strain>
        <tissue evidence="13">Muscle</tissue>
    </source>
</reference>
<dbReference type="GO" id="GO:0005506">
    <property type="term" value="F:iron ion binding"/>
    <property type="evidence" value="ECO:0007669"/>
    <property type="project" value="InterPro"/>
</dbReference>
<protein>
    <submittedName>
        <fullName evidence="13">Cytochrome P450 2C5</fullName>
    </submittedName>
</protein>
<feature type="transmembrane region" description="Helical" evidence="12">
    <location>
        <begin position="290"/>
        <end position="315"/>
    </location>
</feature>
<comment type="similarity">
    <text evidence="3 11">Belongs to the cytochrome P450 family.</text>
</comment>
<keyword evidence="12" id="KW-0812">Transmembrane</keyword>
<evidence type="ECO:0000256" key="2">
    <source>
        <dbReference type="ARBA" id="ARBA00004370"/>
    </source>
</evidence>